<reference evidence="1 2" key="1">
    <citation type="journal article" date="2016" name="Nat. Commun.">
        <title>Thousands of microbial genomes shed light on interconnected biogeochemical processes in an aquifer system.</title>
        <authorList>
            <person name="Anantharaman K."/>
            <person name="Brown C.T."/>
            <person name="Hug L.A."/>
            <person name="Sharon I."/>
            <person name="Castelle C.J."/>
            <person name="Probst A.J."/>
            <person name="Thomas B.C."/>
            <person name="Singh A."/>
            <person name="Wilkins M.J."/>
            <person name="Karaoz U."/>
            <person name="Brodie E.L."/>
            <person name="Williams K.H."/>
            <person name="Hubbard S.S."/>
            <person name="Banfield J.F."/>
        </authorList>
    </citation>
    <scope>NUCLEOTIDE SEQUENCE [LARGE SCALE GENOMIC DNA]</scope>
</reference>
<proteinExistence type="predicted"/>
<dbReference type="EMBL" id="MHQV01000022">
    <property type="protein sequence ID" value="OHA10784.1"/>
    <property type="molecule type" value="Genomic_DNA"/>
</dbReference>
<evidence type="ECO:0000313" key="2">
    <source>
        <dbReference type="Proteomes" id="UP000179052"/>
    </source>
</evidence>
<protein>
    <submittedName>
        <fullName evidence="1">Uncharacterized protein</fullName>
    </submittedName>
</protein>
<dbReference type="Proteomes" id="UP000179052">
    <property type="component" value="Unassembled WGS sequence"/>
</dbReference>
<dbReference type="STRING" id="1802283.A3H71_01360"/>
<gene>
    <name evidence="1" type="ORF">A3H71_01360</name>
</gene>
<comment type="caution">
    <text evidence="1">The sequence shown here is derived from an EMBL/GenBank/DDBJ whole genome shotgun (WGS) entry which is preliminary data.</text>
</comment>
<name>A0A1G2LGZ5_9BACT</name>
<dbReference type="AlphaFoldDB" id="A0A1G2LGZ5"/>
<sequence>MPTTEQITVTYEQYRSLQSPVTLPSPEELFEFQRAVLADKGLARPEMFDQFATRLPSGLFLLVPSQPGPASSLNWNDLMARVELNGKTGKNYLDPKYLEDGIKAPKVPTMLVSVMDGHDRLNIKPTDSRANIAKESCHAYTTWRGYIHIAVFPEVLAHHGMDIVGSRYRSDFVPHFCLIDERPALSRSWENFANPEWGAPSCGSVGA</sequence>
<evidence type="ECO:0000313" key="1">
    <source>
        <dbReference type="EMBL" id="OHA10784.1"/>
    </source>
</evidence>
<accession>A0A1G2LGZ5</accession>
<organism evidence="1 2">
    <name type="scientific">Candidatus Sungbacteria bacterium RIFCSPLOWO2_02_FULL_48_13b</name>
    <dbReference type="NCBI Taxonomy" id="1802283"/>
    <lineage>
        <taxon>Bacteria</taxon>
        <taxon>Candidatus Sungiibacteriota</taxon>
    </lineage>
</organism>